<evidence type="ECO:0000313" key="3">
    <source>
        <dbReference type="Proteomes" id="UP000000496"/>
    </source>
</evidence>
<dbReference type="eggNOG" id="COG2155">
    <property type="taxonomic scope" value="Bacteria"/>
</dbReference>
<dbReference type="PANTHER" id="PTHR37304">
    <property type="entry name" value="MEMBRANE PROTEIN-RELATED"/>
    <property type="match status" value="1"/>
</dbReference>
<organism evidence="2 3">
    <name type="scientific">Simkania negevensis (strain ATCC VR-1471 / DSM 27360 / Z)</name>
    <dbReference type="NCBI Taxonomy" id="331113"/>
    <lineage>
        <taxon>Bacteria</taxon>
        <taxon>Pseudomonadati</taxon>
        <taxon>Chlamydiota</taxon>
        <taxon>Chlamydiia</taxon>
        <taxon>Parachlamydiales</taxon>
        <taxon>Simkaniaceae</taxon>
        <taxon>Simkania</taxon>
    </lineage>
</organism>
<dbReference type="KEGG" id="sng:SNE_A09100"/>
<dbReference type="RefSeq" id="WP_013943254.1">
    <property type="nucleotide sequence ID" value="NC_015713.1"/>
</dbReference>
<dbReference type="HOGENOM" id="CLU_179993_1_0_0"/>
<protein>
    <recommendedName>
        <fullName evidence="4">DUF378 domain-containing protein</fullName>
    </recommendedName>
</protein>
<feature type="transmembrane region" description="Helical" evidence="1">
    <location>
        <begin position="7"/>
        <end position="30"/>
    </location>
</feature>
<keyword evidence="3" id="KW-1185">Reference proteome</keyword>
<reference evidence="2 3" key="2">
    <citation type="journal article" date="2011" name="Mol. Biol. Evol.">
        <title>Unity in variety--the pan-genome of the Chlamydiae.</title>
        <authorList>
            <person name="Collingro A."/>
            <person name="Tischler P."/>
            <person name="Weinmaier T."/>
            <person name="Penz T."/>
            <person name="Heinz E."/>
            <person name="Brunham R.C."/>
            <person name="Read T.D."/>
            <person name="Bavoil P.M."/>
            <person name="Sachse K."/>
            <person name="Kahane S."/>
            <person name="Friedman M.G."/>
            <person name="Rattei T."/>
            <person name="Myers G.S."/>
            <person name="Horn M."/>
        </authorList>
    </citation>
    <scope>NUCLEOTIDE SEQUENCE [LARGE SCALE GENOMIC DNA]</scope>
    <source>
        <strain evidence="3">ATCC VR-1471 / Z</strain>
    </source>
</reference>
<gene>
    <name evidence="2" type="ordered locus">SNE_A09100</name>
</gene>
<keyword evidence="1" id="KW-1133">Transmembrane helix</keyword>
<dbReference type="EMBL" id="FR872582">
    <property type="protein sequence ID" value="CCB88787.1"/>
    <property type="molecule type" value="Genomic_DNA"/>
</dbReference>
<proteinExistence type="predicted"/>
<dbReference type="PANTHER" id="PTHR37304:SF1">
    <property type="entry name" value="MEMBRANE PROTEIN"/>
    <property type="match status" value="1"/>
</dbReference>
<feature type="transmembrane region" description="Helical" evidence="1">
    <location>
        <begin position="42"/>
        <end position="61"/>
    </location>
</feature>
<evidence type="ECO:0008006" key="4">
    <source>
        <dbReference type="Google" id="ProtNLM"/>
    </source>
</evidence>
<dbReference type="AlphaFoldDB" id="F8L7P9"/>
<dbReference type="STRING" id="331113.SNE_A09100"/>
<sequence>MRKLDTLVAIIMIIGGVNWGLIGLFDFNLIQYVFSGCYIDRIAYVIVGIAAVYQIVGWKAIRKRWKR</sequence>
<keyword evidence="1" id="KW-0812">Transmembrane</keyword>
<dbReference type="Pfam" id="PF04070">
    <property type="entry name" value="DUF378"/>
    <property type="match status" value="1"/>
</dbReference>
<evidence type="ECO:0000313" key="2">
    <source>
        <dbReference type="EMBL" id="CCB88787.1"/>
    </source>
</evidence>
<reference key="1">
    <citation type="journal article" date="2011" name="Mol. Biol. Evol.">
        <title>Unity in variety -- the pan-genome of the Chlamydiae.</title>
        <authorList>
            <person name="Collingro A."/>
            <person name="Tischler P."/>
            <person name="Weinmaier T."/>
            <person name="Penz T."/>
            <person name="Heinz E."/>
            <person name="Brunham R.C."/>
            <person name="Read T.D."/>
            <person name="Bavoil P.M."/>
            <person name="Sachse K."/>
            <person name="Kahane S."/>
            <person name="Friedman M.G."/>
            <person name="Rattei T."/>
            <person name="Myers G.S.A."/>
            <person name="Horn M."/>
        </authorList>
    </citation>
    <scope>NUCLEOTIDE SEQUENCE</scope>
    <source>
        <strain>Z</strain>
    </source>
</reference>
<evidence type="ECO:0000256" key="1">
    <source>
        <dbReference type="SAM" id="Phobius"/>
    </source>
</evidence>
<accession>F8L7P9</accession>
<dbReference type="InterPro" id="IPR007211">
    <property type="entry name" value="DUF378"/>
</dbReference>
<dbReference type="Proteomes" id="UP000000496">
    <property type="component" value="Chromosome gsn.131"/>
</dbReference>
<dbReference type="OrthoDB" id="21712at2"/>
<keyword evidence="1" id="KW-0472">Membrane</keyword>
<name>F8L7P9_SIMNZ</name>